<dbReference type="Proteomes" id="UP000295399">
    <property type="component" value="Unassembled WGS sequence"/>
</dbReference>
<evidence type="ECO:0000313" key="3">
    <source>
        <dbReference type="Proteomes" id="UP000295399"/>
    </source>
</evidence>
<comment type="caution">
    <text evidence="2">The sequence shown here is derived from an EMBL/GenBank/DDBJ whole genome shotgun (WGS) entry which is preliminary data.</text>
</comment>
<feature type="signal peptide" evidence="1">
    <location>
        <begin position="1"/>
        <end position="21"/>
    </location>
</feature>
<gene>
    <name evidence="2" type="ORF">EV659_106130</name>
</gene>
<sequence length="108" mass="11918">MTFRDMLLAAGLLTLLPAASATPGTGLRGDQGGEAYRERVDKDLMAYGEIKKIAERTFDARVVNQRLEAEPRDGPPRYHLRLIRRDGTVIDVILHAKTGEILTVKGSD</sequence>
<reference evidence="2 3" key="1">
    <citation type="submission" date="2019-03" db="EMBL/GenBank/DDBJ databases">
        <title>Genomic Encyclopedia of Type Strains, Phase IV (KMG-IV): sequencing the most valuable type-strain genomes for metagenomic binning, comparative biology and taxonomic classification.</title>
        <authorList>
            <person name="Goeker M."/>
        </authorList>
    </citation>
    <scope>NUCLEOTIDE SEQUENCE [LARGE SCALE GENOMIC DNA]</scope>
    <source>
        <strain evidence="2 3">DSM 2132</strain>
    </source>
</reference>
<accession>A0A4R2PFB1</accession>
<dbReference type="Gene3D" id="3.10.450.40">
    <property type="match status" value="1"/>
</dbReference>
<dbReference type="InParanoid" id="A0A4R2PFB1"/>
<dbReference type="AlphaFoldDB" id="A0A4R2PFB1"/>
<protein>
    <recommendedName>
        <fullName evidence="4">Peptidase YpeB-like protein</fullName>
    </recommendedName>
</protein>
<dbReference type="EMBL" id="SLXO01000006">
    <property type="protein sequence ID" value="TCP33972.1"/>
    <property type="molecule type" value="Genomic_DNA"/>
</dbReference>
<evidence type="ECO:0000313" key="2">
    <source>
        <dbReference type="EMBL" id="TCP33972.1"/>
    </source>
</evidence>
<keyword evidence="3" id="KW-1185">Reference proteome</keyword>
<name>A0A4R2PFB1_RHOSA</name>
<feature type="chain" id="PRO_5020934760" description="Peptidase YpeB-like protein" evidence="1">
    <location>
        <begin position="22"/>
        <end position="108"/>
    </location>
</feature>
<keyword evidence="1" id="KW-0732">Signal</keyword>
<proteinExistence type="predicted"/>
<evidence type="ECO:0008006" key="4">
    <source>
        <dbReference type="Google" id="ProtNLM"/>
    </source>
</evidence>
<evidence type="ECO:0000256" key="1">
    <source>
        <dbReference type="SAM" id="SignalP"/>
    </source>
</evidence>
<organism evidence="2 3">
    <name type="scientific">Rhodothalassium salexigens DSM 2132</name>
    <dbReference type="NCBI Taxonomy" id="1188247"/>
    <lineage>
        <taxon>Bacteria</taxon>
        <taxon>Pseudomonadati</taxon>
        <taxon>Pseudomonadota</taxon>
        <taxon>Alphaproteobacteria</taxon>
        <taxon>Rhodothalassiales</taxon>
        <taxon>Rhodothalassiaceae</taxon>
        <taxon>Rhodothalassium</taxon>
    </lineage>
</organism>
<dbReference type="RefSeq" id="WP_132708637.1">
    <property type="nucleotide sequence ID" value="NZ_JACIGF010000006.1"/>
</dbReference>